<name>A0ACC1Y1D3_MELAZ</name>
<proteinExistence type="predicted"/>
<evidence type="ECO:0000313" key="2">
    <source>
        <dbReference type="Proteomes" id="UP001164539"/>
    </source>
</evidence>
<gene>
    <name evidence="1" type="ORF">OWV82_012298</name>
</gene>
<reference evidence="1 2" key="1">
    <citation type="journal article" date="2023" name="Science">
        <title>Complex scaffold remodeling in plant triterpene biosynthesis.</title>
        <authorList>
            <person name="De La Pena R."/>
            <person name="Hodgson H."/>
            <person name="Liu J.C."/>
            <person name="Stephenson M.J."/>
            <person name="Martin A.C."/>
            <person name="Owen C."/>
            <person name="Harkess A."/>
            <person name="Leebens-Mack J."/>
            <person name="Jimenez L.E."/>
            <person name="Osbourn A."/>
            <person name="Sattely E.S."/>
        </authorList>
    </citation>
    <scope>NUCLEOTIDE SEQUENCE [LARGE SCALE GENOMIC DNA]</scope>
    <source>
        <strain evidence="2">cv. JPN11</strain>
        <tissue evidence="1">Leaf</tissue>
    </source>
</reference>
<sequence>MVVLLVICILDDDDDPLPAVEDLRISGEAFPGRELHACGYSINGTTNCIFEWVRCLEDGSVSYIDEAKQPNYLVTADDVDTYLAIEVWPLDGRSRKGELVKVFANEHRKIACDPEMHNYIEKTFYRGHASYRVSVSTGYLDIWEPATLTIKRGGYSIKCTGPSGLVVTEKFSPTTTVTIPYGNATELLIIGSSGNEHLLRADSSTTDVSCLRDTIVLTLRLFIIKACEKKKGSKRGLFFHEWIRKWGLCFTSEAHYYYKLQ</sequence>
<accession>A0ACC1Y1D3</accession>
<dbReference type="Proteomes" id="UP001164539">
    <property type="component" value="Chromosome 6"/>
</dbReference>
<evidence type="ECO:0000313" key="1">
    <source>
        <dbReference type="EMBL" id="KAJ4717408.1"/>
    </source>
</evidence>
<dbReference type="EMBL" id="CM051399">
    <property type="protein sequence ID" value="KAJ4717408.1"/>
    <property type="molecule type" value="Genomic_DNA"/>
</dbReference>
<comment type="caution">
    <text evidence="1">The sequence shown here is derived from an EMBL/GenBank/DDBJ whole genome shotgun (WGS) entry which is preliminary data.</text>
</comment>
<keyword evidence="2" id="KW-1185">Reference proteome</keyword>
<protein>
    <submittedName>
        <fullName evidence="1">Tripartite motif-containing 29</fullName>
    </submittedName>
</protein>
<organism evidence="1 2">
    <name type="scientific">Melia azedarach</name>
    <name type="common">Chinaberry tree</name>
    <dbReference type="NCBI Taxonomy" id="155640"/>
    <lineage>
        <taxon>Eukaryota</taxon>
        <taxon>Viridiplantae</taxon>
        <taxon>Streptophyta</taxon>
        <taxon>Embryophyta</taxon>
        <taxon>Tracheophyta</taxon>
        <taxon>Spermatophyta</taxon>
        <taxon>Magnoliopsida</taxon>
        <taxon>eudicotyledons</taxon>
        <taxon>Gunneridae</taxon>
        <taxon>Pentapetalae</taxon>
        <taxon>rosids</taxon>
        <taxon>malvids</taxon>
        <taxon>Sapindales</taxon>
        <taxon>Meliaceae</taxon>
        <taxon>Melia</taxon>
    </lineage>
</organism>